<protein>
    <recommendedName>
        <fullName evidence="1">JmjC domain-containing protein</fullName>
    </recommendedName>
</protein>
<dbReference type="Pfam" id="PF13621">
    <property type="entry name" value="Cupin_8"/>
    <property type="match status" value="1"/>
</dbReference>
<sequence length="325" mass="35757">MYDSSDYDGAVKVPANPLFSYDTCDMSPDDFLALCEGQHPTPERTHYQTAPLTSPQFVQLLRSQLRGWRGLKSLFPWEVTGRLNPSIWVGGLGTITQTHYDVYDNVLTNLCGRKRVRVFAPDDVESLCMFPDADPRSRKSQIPHDEIPNLKEPLLDVVISHGDGVFIPAFYPHHCEVVEDEVCKSLSISVNVFSSSGIGEAASELLGSVGVSDRVTEERGFEAAVLERLGAGAVIDLRQNVLDRYEQLLKRNLELPKSDDLLKNFQHEPGLGAGIEDQVDALVGLLEVAPHGGAIADIIGMHMLELVAVKRAGGSRDLEVVIRNL</sequence>
<dbReference type="AlphaFoldDB" id="A0A9W6ZRE2"/>
<dbReference type="PANTHER" id="PTHR12461:SF105">
    <property type="entry name" value="HYPOXIA-INDUCIBLE FACTOR 1-ALPHA INHIBITOR"/>
    <property type="match status" value="1"/>
</dbReference>
<evidence type="ECO:0000259" key="1">
    <source>
        <dbReference type="PROSITE" id="PS51184"/>
    </source>
</evidence>
<dbReference type="EMBL" id="BLQM01000061">
    <property type="protein sequence ID" value="GMH57951.1"/>
    <property type="molecule type" value="Genomic_DNA"/>
</dbReference>
<dbReference type="SMART" id="SM00558">
    <property type="entry name" value="JmjC"/>
    <property type="match status" value="1"/>
</dbReference>
<dbReference type="Proteomes" id="UP001162640">
    <property type="component" value="Unassembled WGS sequence"/>
</dbReference>
<evidence type="ECO:0000313" key="3">
    <source>
        <dbReference type="Proteomes" id="UP001162640"/>
    </source>
</evidence>
<accession>A0A9W6ZRE2</accession>
<dbReference type="InterPro" id="IPR014710">
    <property type="entry name" value="RmlC-like_jellyroll"/>
</dbReference>
<proteinExistence type="predicted"/>
<dbReference type="PANTHER" id="PTHR12461">
    <property type="entry name" value="HYPOXIA-INDUCIBLE FACTOR 1 ALPHA INHIBITOR-RELATED"/>
    <property type="match status" value="1"/>
</dbReference>
<dbReference type="Gene3D" id="2.60.120.10">
    <property type="entry name" value="Jelly Rolls"/>
    <property type="match status" value="1"/>
</dbReference>
<dbReference type="InterPro" id="IPR003347">
    <property type="entry name" value="JmjC_dom"/>
</dbReference>
<dbReference type="SUPFAM" id="SSF51197">
    <property type="entry name" value="Clavaminate synthase-like"/>
    <property type="match status" value="1"/>
</dbReference>
<name>A0A9W6ZRE2_9STRA</name>
<reference evidence="3" key="1">
    <citation type="journal article" date="2023" name="Commun. Biol.">
        <title>Genome analysis of Parmales, the sister group of diatoms, reveals the evolutionary specialization of diatoms from phago-mixotrophs to photoautotrophs.</title>
        <authorList>
            <person name="Ban H."/>
            <person name="Sato S."/>
            <person name="Yoshikawa S."/>
            <person name="Yamada K."/>
            <person name="Nakamura Y."/>
            <person name="Ichinomiya M."/>
            <person name="Sato N."/>
            <person name="Blanc-Mathieu R."/>
            <person name="Endo H."/>
            <person name="Kuwata A."/>
            <person name="Ogata H."/>
        </authorList>
    </citation>
    <scope>NUCLEOTIDE SEQUENCE [LARGE SCALE GENOMIC DNA]</scope>
</reference>
<evidence type="ECO:0000313" key="2">
    <source>
        <dbReference type="EMBL" id="GMH57951.1"/>
    </source>
</evidence>
<organism evidence="2 3">
    <name type="scientific">Triparma laevis f. inornata</name>
    <dbReference type="NCBI Taxonomy" id="1714386"/>
    <lineage>
        <taxon>Eukaryota</taxon>
        <taxon>Sar</taxon>
        <taxon>Stramenopiles</taxon>
        <taxon>Ochrophyta</taxon>
        <taxon>Bolidophyceae</taxon>
        <taxon>Parmales</taxon>
        <taxon>Triparmaceae</taxon>
        <taxon>Triparma</taxon>
    </lineage>
</organism>
<dbReference type="PROSITE" id="PS51184">
    <property type="entry name" value="JMJC"/>
    <property type="match status" value="1"/>
</dbReference>
<feature type="domain" description="JmjC" evidence="1">
    <location>
        <begin position="56"/>
        <end position="209"/>
    </location>
</feature>
<comment type="caution">
    <text evidence="2">The sequence shown here is derived from an EMBL/GenBank/DDBJ whole genome shotgun (WGS) entry which is preliminary data.</text>
</comment>
<dbReference type="InterPro" id="IPR041667">
    <property type="entry name" value="Cupin_8"/>
</dbReference>
<gene>
    <name evidence="2" type="ORF">TL16_g02506</name>
</gene>